<feature type="compositionally biased region" description="Pro residues" evidence="1">
    <location>
        <begin position="28"/>
        <end position="38"/>
    </location>
</feature>
<sequence length="451" mass="49667">MDLPPDRHHGRGSHGPERNGRRSSWCPPNAPHHVPYPIPGSHRGEDSAASGHRSASGQFNDKRGRRRRPSDRERGSTGRQGEHEFLSPTGASRSSRGHPGERFRATVSARPARPPCRLVLERSGPIRPRAGILEPTPGHEAPDQVGFTPSPCSSHPPARRTATTPTARRRPGKRWCHTPPPRCDRNARYGDAPLPPCDAPMPISNRRHWFGAFDTADRKPSPGHGGSRRRRTSAGRQRRAPPSTGHSGSSIFVRSGESPEFTYVTSRRQGRRRAPGSRQVPRRRPGQRPGRGARATHHDDPRRTGQRPDPAVAHHPRRREAQVIPPIPRPRVVPFPGPAGPLPRPPAPLDACPAPRIRRPWTAPGTGSALGSARRPGRASHRPRRRHFRRQPSPRRGGDGRQRSSPLSPIHDSTRGSQPAVIAAKARRARQPGGARNVIIRWPDSGRPRTA</sequence>
<accession>A0ABT1JHD0</accession>
<dbReference type="EMBL" id="AUBJ02000001">
    <property type="protein sequence ID" value="MCP2331833.1"/>
    <property type="molecule type" value="Genomic_DNA"/>
</dbReference>
<feature type="compositionally biased region" description="Pro residues" evidence="1">
    <location>
        <begin position="325"/>
        <end position="348"/>
    </location>
</feature>
<feature type="compositionally biased region" description="Basic residues" evidence="1">
    <location>
        <begin position="268"/>
        <end position="286"/>
    </location>
</feature>
<proteinExistence type="predicted"/>
<evidence type="ECO:0000313" key="3">
    <source>
        <dbReference type="Proteomes" id="UP000791080"/>
    </source>
</evidence>
<evidence type="ECO:0008006" key="4">
    <source>
        <dbReference type="Google" id="ProtNLM"/>
    </source>
</evidence>
<reference evidence="2 3" key="1">
    <citation type="submission" date="2013-07" db="EMBL/GenBank/DDBJ databases">
        <authorList>
            <consortium name="DOE Joint Genome Institute"/>
            <person name="Reeve W."/>
            <person name="Huntemann M."/>
            <person name="Han J."/>
            <person name="Chen A."/>
            <person name="Kyrpides N."/>
            <person name="Mavromatis K."/>
            <person name="Markowitz V."/>
            <person name="Palaniappan K."/>
            <person name="Ivanova N."/>
            <person name="Schaumberg A."/>
            <person name="Pati A."/>
            <person name="Liolios K."/>
            <person name="Nordberg H.P."/>
            <person name="Cantor M.N."/>
            <person name="Hua S.X."/>
            <person name="Woyke T."/>
        </authorList>
    </citation>
    <scope>NUCLEOTIDE SEQUENCE [LARGE SCALE GENOMIC DNA]</scope>
    <source>
        <strain evidence="2 3">DSM 43889</strain>
    </source>
</reference>
<evidence type="ECO:0000313" key="2">
    <source>
        <dbReference type="EMBL" id="MCP2331833.1"/>
    </source>
</evidence>
<keyword evidence="3" id="KW-1185">Reference proteome</keyword>
<feature type="compositionally biased region" description="Basic residues" evidence="1">
    <location>
        <begin position="167"/>
        <end position="176"/>
    </location>
</feature>
<reference evidence="2 3" key="2">
    <citation type="submission" date="2022-06" db="EMBL/GenBank/DDBJ databases">
        <title>Genomic Encyclopedia of Type Strains, Phase I: the one thousand microbial genomes (KMG-I) project.</title>
        <authorList>
            <person name="Kyrpides N."/>
        </authorList>
    </citation>
    <scope>NUCLEOTIDE SEQUENCE [LARGE SCALE GENOMIC DNA]</scope>
    <source>
        <strain evidence="2 3">DSM 43889</strain>
    </source>
</reference>
<organism evidence="2 3">
    <name type="scientific">Actinoalloteichus caeruleus DSM 43889</name>
    <dbReference type="NCBI Taxonomy" id="1120930"/>
    <lineage>
        <taxon>Bacteria</taxon>
        <taxon>Bacillati</taxon>
        <taxon>Actinomycetota</taxon>
        <taxon>Actinomycetes</taxon>
        <taxon>Pseudonocardiales</taxon>
        <taxon>Pseudonocardiaceae</taxon>
        <taxon>Actinoalloteichus</taxon>
        <taxon>Actinoalloteichus cyanogriseus</taxon>
    </lineage>
</organism>
<evidence type="ECO:0000256" key="1">
    <source>
        <dbReference type="SAM" id="MobiDB-lite"/>
    </source>
</evidence>
<dbReference type="Proteomes" id="UP000791080">
    <property type="component" value="Unassembled WGS sequence"/>
</dbReference>
<feature type="compositionally biased region" description="Basic residues" evidence="1">
    <location>
        <begin position="226"/>
        <end position="239"/>
    </location>
</feature>
<gene>
    <name evidence="2" type="ORF">G443_002103</name>
</gene>
<feature type="compositionally biased region" description="Basic residues" evidence="1">
    <location>
        <begin position="375"/>
        <end position="393"/>
    </location>
</feature>
<protein>
    <recommendedName>
        <fullName evidence="4">Basic proline-rich protein</fullName>
    </recommendedName>
</protein>
<comment type="caution">
    <text evidence="2">The sequence shown here is derived from an EMBL/GenBank/DDBJ whole genome shotgun (WGS) entry which is preliminary data.</text>
</comment>
<name>A0ABT1JHD0_ACTCY</name>
<feature type="region of interest" description="Disordered" evidence="1">
    <location>
        <begin position="1"/>
        <end position="451"/>
    </location>
</feature>
<feature type="compositionally biased region" description="Basic and acidic residues" evidence="1">
    <location>
        <begin position="70"/>
        <end position="85"/>
    </location>
</feature>